<dbReference type="InterPro" id="IPR021799">
    <property type="entry name" value="PIN-like_prokaryotic"/>
</dbReference>
<accession>A0A7J3YU78</accession>
<organism evidence="1">
    <name type="scientific">Ignisphaera aggregans</name>
    <dbReference type="NCBI Taxonomy" id="334771"/>
    <lineage>
        <taxon>Archaea</taxon>
        <taxon>Thermoproteota</taxon>
        <taxon>Thermoprotei</taxon>
        <taxon>Desulfurococcales</taxon>
        <taxon>Desulfurococcaceae</taxon>
        <taxon>Ignisphaera</taxon>
    </lineage>
</organism>
<sequence length="172" mass="19247">MKKQKSCERRYVFVFDALTIIVLHDIDGIRRRVKVKIIIPQAVKNEFLRSGSQIDIQSNDITEIPTEADVNTIDVPQSLGEGERHAIAIANAISKSGSENVTLVITDDLRARRTCMKMGIKVLGTLGLIEFAKRRGVITKEEALNLLERIPSTSLHITQEVLEEARSKIISQ</sequence>
<protein>
    <recommendedName>
        <fullName evidence="2">DUF3368 domain-containing protein</fullName>
    </recommendedName>
</protein>
<comment type="caution">
    <text evidence="1">The sequence shown here is derived from an EMBL/GenBank/DDBJ whole genome shotgun (WGS) entry which is preliminary data.</text>
</comment>
<proteinExistence type="predicted"/>
<gene>
    <name evidence="1" type="ORF">ENM70_01690</name>
</gene>
<dbReference type="EMBL" id="DRYU01000035">
    <property type="protein sequence ID" value="HHP92327.1"/>
    <property type="molecule type" value="Genomic_DNA"/>
</dbReference>
<dbReference type="PANTHER" id="PTHR39550">
    <property type="entry name" value="SLL0658 PROTEIN"/>
    <property type="match status" value="1"/>
</dbReference>
<evidence type="ECO:0008006" key="2">
    <source>
        <dbReference type="Google" id="ProtNLM"/>
    </source>
</evidence>
<name>A0A7J3YU78_9CREN</name>
<evidence type="ECO:0000313" key="1">
    <source>
        <dbReference type="EMBL" id="HHP92327.1"/>
    </source>
</evidence>
<reference evidence="1" key="1">
    <citation type="journal article" date="2020" name="mSystems">
        <title>Genome- and Community-Level Interaction Insights into Carbon Utilization and Element Cycling Functions of Hydrothermarchaeota in Hydrothermal Sediment.</title>
        <authorList>
            <person name="Zhou Z."/>
            <person name="Liu Y."/>
            <person name="Xu W."/>
            <person name="Pan J."/>
            <person name="Luo Z.H."/>
            <person name="Li M."/>
        </authorList>
    </citation>
    <scope>NUCLEOTIDE SEQUENCE [LARGE SCALE GENOMIC DNA]</scope>
    <source>
        <strain evidence="1">SpSt-1109</strain>
    </source>
</reference>
<dbReference type="PANTHER" id="PTHR39550:SF1">
    <property type="entry name" value="SLL0658 PROTEIN"/>
    <property type="match status" value="1"/>
</dbReference>
<dbReference type="Pfam" id="PF11848">
    <property type="entry name" value="DUF3368"/>
    <property type="match status" value="1"/>
</dbReference>
<dbReference type="AlphaFoldDB" id="A0A7J3YU78"/>